<dbReference type="InterPro" id="IPR050767">
    <property type="entry name" value="Sel1_AlgK"/>
</dbReference>
<evidence type="ECO:0000313" key="2">
    <source>
        <dbReference type="EMBL" id="KAA5602017.1"/>
    </source>
</evidence>
<dbReference type="Proteomes" id="UP000323886">
    <property type="component" value="Unassembled WGS sequence"/>
</dbReference>
<dbReference type="AlphaFoldDB" id="A0A5M6I2B1"/>
<evidence type="ECO:0000313" key="3">
    <source>
        <dbReference type="Proteomes" id="UP000323886"/>
    </source>
</evidence>
<gene>
    <name evidence="2" type="ORF">F1193_07685</name>
</gene>
<dbReference type="OrthoDB" id="9796900at2"/>
<keyword evidence="3" id="KW-1185">Reference proteome</keyword>
<dbReference type="SMART" id="SM00671">
    <property type="entry name" value="SEL1"/>
    <property type="match status" value="4"/>
</dbReference>
<sequence>MRISDGVISALFAVALTAPVAFALDPSAGLGERSASVAPVLAIEPGRTGERSTIEAFRAGTKSYMAGDKGEALKSLQYAANQGHTGATWKLGRMYADGDGVRRDELKAYEYFRRIANLHADDAPGSPQAPFVANAFVELGGFFLRGIPNTAVVRDPGRAREMFHYAASWFGDADAQYHLARLYLEGVGTEREPLTAARWLGLAAQKGQYQAQALLGALLFKGEGVPRQAARGLMWLTLAREAAATADDGWIVDTYDNAFKVATEDERAVALSYLQQWLKIYR</sequence>
<dbReference type="RefSeq" id="WP_150097095.1">
    <property type="nucleotide sequence ID" value="NZ_VWPL01000010.1"/>
</dbReference>
<dbReference type="InterPro" id="IPR011990">
    <property type="entry name" value="TPR-like_helical_dom_sf"/>
</dbReference>
<protein>
    <submittedName>
        <fullName evidence="2">Sel1 repeat family protein</fullName>
    </submittedName>
</protein>
<dbReference type="EMBL" id="VWPL01000010">
    <property type="protein sequence ID" value="KAA5602017.1"/>
    <property type="molecule type" value="Genomic_DNA"/>
</dbReference>
<proteinExistence type="predicted"/>
<keyword evidence="1" id="KW-0732">Signal</keyword>
<comment type="caution">
    <text evidence="2">The sequence shown here is derived from an EMBL/GenBank/DDBJ whole genome shotgun (WGS) entry which is preliminary data.</text>
</comment>
<dbReference type="Gene3D" id="1.25.40.10">
    <property type="entry name" value="Tetratricopeptide repeat domain"/>
    <property type="match status" value="2"/>
</dbReference>
<accession>A0A5M6I2B1</accession>
<reference evidence="2 3" key="1">
    <citation type="submission" date="2019-09" db="EMBL/GenBank/DDBJ databases">
        <title>Draft Whole-Genome sequence of Blastochloris sulfoviridis DSM 729.</title>
        <authorList>
            <person name="Meyer T.E."/>
            <person name="Kyndt J.A."/>
        </authorList>
    </citation>
    <scope>NUCLEOTIDE SEQUENCE [LARGE SCALE GENOMIC DNA]</scope>
    <source>
        <strain evidence="2 3">DSM 729</strain>
    </source>
</reference>
<evidence type="ECO:0000256" key="1">
    <source>
        <dbReference type="SAM" id="SignalP"/>
    </source>
</evidence>
<feature type="signal peptide" evidence="1">
    <location>
        <begin position="1"/>
        <end position="23"/>
    </location>
</feature>
<dbReference type="InterPro" id="IPR006597">
    <property type="entry name" value="Sel1-like"/>
</dbReference>
<name>A0A5M6I2B1_9HYPH</name>
<dbReference type="PANTHER" id="PTHR11102:SF160">
    <property type="entry name" value="ERAD-ASSOCIATED E3 UBIQUITIN-PROTEIN LIGASE COMPONENT HRD3"/>
    <property type="match status" value="1"/>
</dbReference>
<dbReference type="PANTHER" id="PTHR11102">
    <property type="entry name" value="SEL-1-LIKE PROTEIN"/>
    <property type="match status" value="1"/>
</dbReference>
<organism evidence="2 3">
    <name type="scientific">Blastochloris sulfoviridis</name>
    <dbReference type="NCBI Taxonomy" id="50712"/>
    <lineage>
        <taxon>Bacteria</taxon>
        <taxon>Pseudomonadati</taxon>
        <taxon>Pseudomonadota</taxon>
        <taxon>Alphaproteobacteria</taxon>
        <taxon>Hyphomicrobiales</taxon>
        <taxon>Blastochloridaceae</taxon>
        <taxon>Blastochloris</taxon>
    </lineage>
</organism>
<dbReference type="SUPFAM" id="SSF81901">
    <property type="entry name" value="HCP-like"/>
    <property type="match status" value="1"/>
</dbReference>
<dbReference type="Pfam" id="PF08238">
    <property type="entry name" value="Sel1"/>
    <property type="match status" value="4"/>
</dbReference>
<feature type="chain" id="PRO_5024311016" evidence="1">
    <location>
        <begin position="24"/>
        <end position="282"/>
    </location>
</feature>